<name>A0A1I3AXR0_9LACT</name>
<dbReference type="Pfam" id="PF05913">
    <property type="entry name" value="MupG_C"/>
    <property type="match status" value="1"/>
</dbReference>
<evidence type="ECO:0000313" key="4">
    <source>
        <dbReference type="Proteomes" id="UP000198668"/>
    </source>
</evidence>
<dbReference type="SUPFAM" id="SSF50891">
    <property type="entry name" value="Cyclophilin-like"/>
    <property type="match status" value="1"/>
</dbReference>
<dbReference type="SUPFAM" id="SSF51445">
    <property type="entry name" value="(Trans)glycosidases"/>
    <property type="match status" value="1"/>
</dbReference>
<feature type="domain" description="6-phospho-N-acetylmuramidase N-terminal" evidence="2">
    <location>
        <begin position="4"/>
        <end position="238"/>
    </location>
</feature>
<dbReference type="PANTHER" id="PTHR38435:SF1">
    <property type="entry name" value="DUF871 DOMAIN-CONTAINING PROTEIN"/>
    <property type="match status" value="1"/>
</dbReference>
<dbReference type="Gene3D" id="2.40.100.10">
    <property type="entry name" value="Cyclophilin-like"/>
    <property type="match status" value="1"/>
</dbReference>
<sequence>MRRLGISVYPNHSKLEEIKEYIELAAKYNFKRVFTCLLSVEGDKEQIVKEFTEVISFAKNKEMEVIADVNPKIFNELEISYNDLTFFKNIGADGIRLDMGFTGNEESIMTFNPQDLKIELNISSGTKYLENILSYQANADYLMGCHNFYPHRYTGLNYEHFITTSKQYKERGITTAAFINSPSAHIGPWPVDEGLCTLEQHRELPIEVQAKHLWATEVIDDVIIANAFAAEGELKALSEIDPYQLTLNCELRGDIPSIEKKIVLEEFHFNRGDVSDYVIRSTQSRVKYKGHEFKPFNTPDIKRGDIIVETSLYAHYAGELQIALQPMKNSGKTNIVGRVAEEELFLLNQIKPWQKFKFNLKKK</sequence>
<dbReference type="Proteomes" id="UP000198668">
    <property type="component" value="Unassembled WGS sequence"/>
</dbReference>
<dbReference type="Pfam" id="PF19200">
    <property type="entry name" value="MupG_N"/>
    <property type="match status" value="1"/>
</dbReference>
<feature type="domain" description="6-phospho-N-acetylmuramidase C-terminal" evidence="1">
    <location>
        <begin position="245"/>
        <end position="359"/>
    </location>
</feature>
<accession>A0A1I3AXR0</accession>
<dbReference type="InterPro" id="IPR043894">
    <property type="entry name" value="MupG_C"/>
</dbReference>
<evidence type="ECO:0000259" key="1">
    <source>
        <dbReference type="Pfam" id="PF05913"/>
    </source>
</evidence>
<dbReference type="OrthoDB" id="5809921at2"/>
<keyword evidence="4" id="KW-1185">Reference proteome</keyword>
<dbReference type="AlphaFoldDB" id="A0A1I3AXR0"/>
<dbReference type="Gene3D" id="3.20.20.70">
    <property type="entry name" value="Aldolase class I"/>
    <property type="match status" value="1"/>
</dbReference>
<evidence type="ECO:0008006" key="5">
    <source>
        <dbReference type="Google" id="ProtNLM"/>
    </source>
</evidence>
<organism evidence="3 4">
    <name type="scientific">Pisciglobus halotolerans</name>
    <dbReference type="NCBI Taxonomy" id="745365"/>
    <lineage>
        <taxon>Bacteria</taxon>
        <taxon>Bacillati</taxon>
        <taxon>Bacillota</taxon>
        <taxon>Bacilli</taxon>
        <taxon>Lactobacillales</taxon>
        <taxon>Carnobacteriaceae</taxon>
    </lineage>
</organism>
<dbReference type="InterPro" id="IPR017853">
    <property type="entry name" value="GH"/>
</dbReference>
<gene>
    <name evidence="3" type="ORF">SAMN04489868_10296</name>
</gene>
<dbReference type="InterPro" id="IPR043797">
    <property type="entry name" value="MupG_N"/>
</dbReference>
<dbReference type="PANTHER" id="PTHR38435">
    <property type="match status" value="1"/>
</dbReference>
<protein>
    <recommendedName>
        <fullName evidence="5">Outer surface protein</fullName>
    </recommendedName>
</protein>
<proteinExistence type="predicted"/>
<evidence type="ECO:0000313" key="3">
    <source>
        <dbReference type="EMBL" id="SFH54740.1"/>
    </source>
</evidence>
<evidence type="ECO:0000259" key="2">
    <source>
        <dbReference type="Pfam" id="PF19200"/>
    </source>
</evidence>
<dbReference type="InterPro" id="IPR013785">
    <property type="entry name" value="Aldolase_TIM"/>
</dbReference>
<reference evidence="3 4" key="1">
    <citation type="submission" date="2016-10" db="EMBL/GenBank/DDBJ databases">
        <authorList>
            <person name="de Groot N.N."/>
        </authorList>
    </citation>
    <scope>NUCLEOTIDE SEQUENCE [LARGE SCALE GENOMIC DNA]</scope>
    <source>
        <strain evidence="3 4">DSM 27630</strain>
    </source>
</reference>
<dbReference type="InterPro" id="IPR008589">
    <property type="entry name" value="MupG"/>
</dbReference>
<dbReference type="InterPro" id="IPR029000">
    <property type="entry name" value="Cyclophilin-like_dom_sf"/>
</dbReference>
<dbReference type="RefSeq" id="WP_092090913.1">
    <property type="nucleotide sequence ID" value="NZ_FOQE01000002.1"/>
</dbReference>
<dbReference type="EMBL" id="FOQE01000002">
    <property type="protein sequence ID" value="SFH54740.1"/>
    <property type="molecule type" value="Genomic_DNA"/>
</dbReference>